<organism evidence="1">
    <name type="scientific">marine sediment metagenome</name>
    <dbReference type="NCBI Taxonomy" id="412755"/>
    <lineage>
        <taxon>unclassified sequences</taxon>
        <taxon>metagenomes</taxon>
        <taxon>ecological metagenomes</taxon>
    </lineage>
</organism>
<dbReference type="Pfam" id="PF02348">
    <property type="entry name" value="CTP_transf_3"/>
    <property type="match status" value="1"/>
</dbReference>
<name>A0A0F9U3R6_9ZZZZ</name>
<dbReference type="InterPro" id="IPR029044">
    <property type="entry name" value="Nucleotide-diphossugar_trans"/>
</dbReference>
<proteinExistence type="predicted"/>
<dbReference type="PANTHER" id="PTHR42866:SF1">
    <property type="entry name" value="SPORE COAT POLYSACCHARIDE BIOSYNTHESIS PROTEIN SPSF"/>
    <property type="match status" value="1"/>
</dbReference>
<evidence type="ECO:0008006" key="2">
    <source>
        <dbReference type="Google" id="ProtNLM"/>
    </source>
</evidence>
<dbReference type="SUPFAM" id="SSF53448">
    <property type="entry name" value="Nucleotide-diphospho-sugar transferases"/>
    <property type="match status" value="1"/>
</dbReference>
<dbReference type="CDD" id="cd02518">
    <property type="entry name" value="GT2_SpsF"/>
    <property type="match status" value="1"/>
</dbReference>
<dbReference type="InterPro" id="IPR003329">
    <property type="entry name" value="Cytidylyl_trans"/>
</dbReference>
<gene>
    <name evidence="1" type="ORF">LCGC14_0577340</name>
</gene>
<comment type="caution">
    <text evidence="1">The sequence shown here is derived from an EMBL/GenBank/DDBJ whole genome shotgun (WGS) entry which is preliminary data.</text>
</comment>
<evidence type="ECO:0000313" key="1">
    <source>
        <dbReference type="EMBL" id="KKN55936.1"/>
    </source>
</evidence>
<protein>
    <recommendedName>
        <fullName evidence="2">Acylneuraminate cytidylyltransferase</fullName>
    </recommendedName>
</protein>
<dbReference type="EMBL" id="LAZR01000865">
    <property type="protein sequence ID" value="KKN55936.1"/>
    <property type="molecule type" value="Genomic_DNA"/>
</dbReference>
<dbReference type="PANTHER" id="PTHR42866">
    <property type="entry name" value="3-DEOXY-MANNO-OCTULOSONATE CYTIDYLYLTRANSFERASE"/>
    <property type="match status" value="1"/>
</dbReference>
<dbReference type="GO" id="GO:0005829">
    <property type="term" value="C:cytosol"/>
    <property type="evidence" value="ECO:0007669"/>
    <property type="project" value="TreeGrafter"/>
</dbReference>
<dbReference type="AlphaFoldDB" id="A0A0F9U3R6"/>
<accession>A0A0F9U3R6</accession>
<dbReference type="Gene3D" id="3.90.550.10">
    <property type="entry name" value="Spore Coat Polysaccharide Biosynthesis Protein SpsA, Chain A"/>
    <property type="match status" value="1"/>
</dbReference>
<sequence length="250" mass="29543">MKGTKVGVIVQARMGSTRLPNKVLKKLYKNDRVLDVLIKRLKLSKKLNEIIIATTTDIKDKVIIEVANNHNVSSFVGDEENVLLRYYEASKKFNLDIIIRVTSDCPFIDPKVLDDMIEFYKNQNYDYIRNVDETTNFSRGFEIEIFNIEVLKEIFSRAETKPEKEHVTFYIYTHPEKFTLYSYNIENLKKFENLRLTIDEEDDLLICRVVYKKLIEKGKNYDFSIYDIIELIEKNPSLMDINKHVQHKKV</sequence>
<reference evidence="1" key="1">
    <citation type="journal article" date="2015" name="Nature">
        <title>Complex archaea that bridge the gap between prokaryotes and eukaryotes.</title>
        <authorList>
            <person name="Spang A."/>
            <person name="Saw J.H."/>
            <person name="Jorgensen S.L."/>
            <person name="Zaremba-Niedzwiedzka K."/>
            <person name="Martijn J."/>
            <person name="Lind A.E."/>
            <person name="van Eijk R."/>
            <person name="Schleper C."/>
            <person name="Guy L."/>
            <person name="Ettema T.J."/>
        </authorList>
    </citation>
    <scope>NUCLEOTIDE SEQUENCE</scope>
</reference>